<dbReference type="GO" id="GO:0032259">
    <property type="term" value="P:methylation"/>
    <property type="evidence" value="ECO:0007669"/>
    <property type="project" value="UniProtKB-KW"/>
</dbReference>
<dbReference type="Pfam" id="PF01728">
    <property type="entry name" value="FtsJ"/>
    <property type="match status" value="1"/>
</dbReference>
<keyword evidence="3" id="KW-0489">Methyltransferase</keyword>
<dbReference type="Gene3D" id="3.40.50.150">
    <property type="entry name" value="Vaccinia Virus protein VP39"/>
    <property type="match status" value="1"/>
</dbReference>
<evidence type="ECO:0000256" key="1">
    <source>
        <dbReference type="SAM" id="MobiDB-lite"/>
    </source>
</evidence>
<sequence length="374" mass="41435">MKKGDQRNHKKRTTWHVSPEQKRPPPPKVEPPKRVKVPTLPQVTLVPEAGQWLWTCRAGFEAQLFEELAWGKKNPILLGTALVASEPYTGENPLPQPPAFARMGFLISDVVRTPADAAAALPDEPTRVQVWVPDTDAANARAGEAAAWEETIRAIRTEESLVDPETPWKAAEAGAWLGQVCLIAPGVGVVGRTRAREALSLSAGGRARMKRTGEAPSRAAMKLDEALDWYGVSPGKGDLCVDLGSAPGGWTRRLHERGARVWSVDPANLSPDVLKLPRVKHFKDSAFEFTPDEPVDFLFCDMAWRPLEVAQLLGKWARKGYAAQLVANIKLPMKDKLPTLVRVRHTLVESGWKQVRMKQLYHDRDEVTVTARRA</sequence>
<feature type="region of interest" description="Disordered" evidence="1">
    <location>
        <begin position="1"/>
        <end position="35"/>
    </location>
</feature>
<organism evidence="3 4">
    <name type="scientific">Archangium gephyra</name>
    <dbReference type="NCBI Taxonomy" id="48"/>
    <lineage>
        <taxon>Bacteria</taxon>
        <taxon>Pseudomonadati</taxon>
        <taxon>Myxococcota</taxon>
        <taxon>Myxococcia</taxon>
        <taxon>Myxococcales</taxon>
        <taxon>Cystobacterineae</taxon>
        <taxon>Archangiaceae</taxon>
        <taxon>Archangium</taxon>
    </lineage>
</organism>
<name>A0A2W5TMI0_9BACT</name>
<proteinExistence type="predicted"/>
<gene>
    <name evidence="3" type="ORF">DI536_10810</name>
</gene>
<dbReference type="GO" id="GO:0008168">
    <property type="term" value="F:methyltransferase activity"/>
    <property type="evidence" value="ECO:0007669"/>
    <property type="project" value="UniProtKB-KW"/>
</dbReference>
<feature type="domain" description="Ribosomal RNA methyltransferase FtsJ" evidence="2">
    <location>
        <begin position="217"/>
        <end position="303"/>
    </location>
</feature>
<comment type="caution">
    <text evidence="3">The sequence shown here is derived from an EMBL/GenBank/DDBJ whole genome shotgun (WGS) entry which is preliminary data.</text>
</comment>
<accession>A0A2W5TMI0</accession>
<dbReference type="InterPro" id="IPR002877">
    <property type="entry name" value="RNA_MeTrfase_FtsJ_dom"/>
</dbReference>
<dbReference type="InterPro" id="IPR029063">
    <property type="entry name" value="SAM-dependent_MTases_sf"/>
</dbReference>
<evidence type="ECO:0000313" key="3">
    <source>
        <dbReference type="EMBL" id="PZR14533.1"/>
    </source>
</evidence>
<dbReference type="Proteomes" id="UP000249061">
    <property type="component" value="Unassembled WGS sequence"/>
</dbReference>
<reference evidence="3 4" key="1">
    <citation type="submission" date="2017-08" db="EMBL/GenBank/DDBJ databases">
        <title>Infants hospitalized years apart are colonized by the same room-sourced microbial strains.</title>
        <authorList>
            <person name="Brooks B."/>
            <person name="Olm M.R."/>
            <person name="Firek B.A."/>
            <person name="Baker R."/>
            <person name="Thomas B.C."/>
            <person name="Morowitz M.J."/>
            <person name="Banfield J.F."/>
        </authorList>
    </citation>
    <scope>NUCLEOTIDE SEQUENCE [LARGE SCALE GENOMIC DNA]</scope>
    <source>
        <strain evidence="3">S2_003_000_R2_14</strain>
    </source>
</reference>
<dbReference type="AlphaFoldDB" id="A0A2W5TMI0"/>
<keyword evidence="3" id="KW-0808">Transferase</keyword>
<protein>
    <submittedName>
        <fullName evidence="3">23S rRNA (Cytidine(2498)-2'-O)-methyltransferase RlmM</fullName>
    </submittedName>
</protein>
<evidence type="ECO:0000259" key="2">
    <source>
        <dbReference type="Pfam" id="PF01728"/>
    </source>
</evidence>
<dbReference type="SUPFAM" id="SSF53335">
    <property type="entry name" value="S-adenosyl-L-methionine-dependent methyltransferases"/>
    <property type="match status" value="1"/>
</dbReference>
<evidence type="ECO:0000313" key="4">
    <source>
        <dbReference type="Proteomes" id="UP000249061"/>
    </source>
</evidence>
<dbReference type="PANTHER" id="PTHR37524">
    <property type="entry name" value="RIBOSOMAL RNA LARGE SUBUNIT METHYLTRANSFERASE M"/>
    <property type="match status" value="1"/>
</dbReference>
<dbReference type="EMBL" id="QFQP01000007">
    <property type="protein sequence ID" value="PZR14533.1"/>
    <property type="molecule type" value="Genomic_DNA"/>
</dbReference>
<dbReference type="CDD" id="cd02440">
    <property type="entry name" value="AdoMet_MTases"/>
    <property type="match status" value="1"/>
</dbReference>
<dbReference type="PANTHER" id="PTHR37524:SF2">
    <property type="entry name" value="RIBOSOMAL RNA METHYLTRANSFERASE FTSJ DOMAIN-CONTAINING PROTEIN"/>
    <property type="match status" value="1"/>
</dbReference>